<dbReference type="RefSeq" id="XP_001558019.2">
    <property type="nucleotide sequence ID" value="XM_001557969.2"/>
</dbReference>
<keyword evidence="2" id="KW-1133">Transmembrane helix</keyword>
<reference evidence="3 4" key="2">
    <citation type="journal article" date="2012" name="Eukaryot. Cell">
        <title>Genome update of Botrytis cinerea strains B05.10 and T4.</title>
        <authorList>
            <person name="Staats M."/>
            <person name="van Kan J.A."/>
        </authorList>
    </citation>
    <scope>NUCLEOTIDE SEQUENCE [LARGE SCALE GENOMIC DNA]</scope>
    <source>
        <strain evidence="3 4">B05.10</strain>
    </source>
</reference>
<dbReference type="AlphaFoldDB" id="A0A384JYL7"/>
<reference evidence="3 4" key="3">
    <citation type="journal article" date="2017" name="Mol. Plant Pathol.">
        <title>A gapless genome sequence of the fungus Botrytis cinerea.</title>
        <authorList>
            <person name="Van Kan J.A."/>
            <person name="Stassen J.H."/>
            <person name="Mosbach A."/>
            <person name="Van Der Lee T.A."/>
            <person name="Faino L."/>
            <person name="Farmer A.D."/>
            <person name="Papasotiriou D.G."/>
            <person name="Zhou S."/>
            <person name="Seidl M.F."/>
            <person name="Cottam E."/>
            <person name="Edel D."/>
            <person name="Hahn M."/>
            <person name="Schwartz D.C."/>
            <person name="Dietrich R.A."/>
            <person name="Widdison S."/>
            <person name="Scalliet G."/>
        </authorList>
    </citation>
    <scope>NUCLEOTIDE SEQUENCE [LARGE SCALE GENOMIC DNA]</scope>
    <source>
        <strain evidence="3 4">B05.10</strain>
    </source>
</reference>
<feature type="compositionally biased region" description="Low complexity" evidence="1">
    <location>
        <begin position="117"/>
        <end position="134"/>
    </location>
</feature>
<proteinExistence type="predicted"/>
<organism evidence="3 4">
    <name type="scientific">Botryotinia fuckeliana (strain B05.10)</name>
    <name type="common">Noble rot fungus</name>
    <name type="synonym">Botrytis cinerea</name>
    <dbReference type="NCBI Taxonomy" id="332648"/>
    <lineage>
        <taxon>Eukaryota</taxon>
        <taxon>Fungi</taxon>
        <taxon>Dikarya</taxon>
        <taxon>Ascomycota</taxon>
        <taxon>Pezizomycotina</taxon>
        <taxon>Leotiomycetes</taxon>
        <taxon>Helotiales</taxon>
        <taxon>Sclerotiniaceae</taxon>
        <taxon>Botrytis</taxon>
    </lineage>
</organism>
<sequence>MQRATILTQAHLSHLSRLFTMANRLNYCFFYLSLIISIYTRVLPENTPLLTSTEMPLQVLPLVENLQKISQRFLEEIGLRSANPAPLPPAKPSNPDDRIPPDPSANPPDDPSDHSSYHTPDPSSSSSNSDSFHTPPSPDQESSLSKRDIRESEARLAHFYQSLKKTPKSIRRNKWREDPRLGGLKNQVFEGILGVGGFGSVCMFLFYFSSCLAFRLIFFFWRGVEKGEDLVSLTLRKREKI</sequence>
<feature type="transmembrane region" description="Helical" evidence="2">
    <location>
        <begin position="21"/>
        <end position="40"/>
    </location>
</feature>
<accession>A0A384JYL7</accession>
<dbReference type="KEGG" id="bfu:BCIN_12g01900"/>
<dbReference type="VEuPathDB" id="FungiDB:Bcin12g01900"/>
<name>A0A384JYL7_BOTFB</name>
<dbReference type="GeneID" id="5438628"/>
<dbReference type="OrthoDB" id="10436053at2759"/>
<dbReference type="EMBL" id="CP009816">
    <property type="protein sequence ID" value="ATZ55611.1"/>
    <property type="molecule type" value="Genomic_DNA"/>
</dbReference>
<evidence type="ECO:0000313" key="4">
    <source>
        <dbReference type="Proteomes" id="UP000001798"/>
    </source>
</evidence>
<keyword evidence="2" id="KW-0812">Transmembrane</keyword>
<evidence type="ECO:0000256" key="2">
    <source>
        <dbReference type="SAM" id="Phobius"/>
    </source>
</evidence>
<feature type="region of interest" description="Disordered" evidence="1">
    <location>
        <begin position="81"/>
        <end position="148"/>
    </location>
</feature>
<evidence type="ECO:0000256" key="1">
    <source>
        <dbReference type="SAM" id="MobiDB-lite"/>
    </source>
</evidence>
<protein>
    <submittedName>
        <fullName evidence="3">Uncharacterized protein</fullName>
    </submittedName>
</protein>
<keyword evidence="2" id="KW-0472">Membrane</keyword>
<gene>
    <name evidence="3" type="ORF">BCIN_12g01900</name>
</gene>
<dbReference type="Proteomes" id="UP000001798">
    <property type="component" value="Chromosome 12"/>
</dbReference>
<keyword evidence="4" id="KW-1185">Reference proteome</keyword>
<feature type="transmembrane region" description="Helical" evidence="2">
    <location>
        <begin position="192"/>
        <end position="218"/>
    </location>
</feature>
<evidence type="ECO:0000313" key="3">
    <source>
        <dbReference type="EMBL" id="ATZ55611.1"/>
    </source>
</evidence>
<reference evidence="3 4" key="1">
    <citation type="journal article" date="2011" name="PLoS Genet.">
        <title>Genomic analysis of the necrotrophic fungal pathogens Sclerotinia sclerotiorum and Botrytis cinerea.</title>
        <authorList>
            <person name="Amselem J."/>
            <person name="Cuomo C.A."/>
            <person name="van Kan J.A."/>
            <person name="Viaud M."/>
            <person name="Benito E.P."/>
            <person name="Couloux A."/>
            <person name="Coutinho P.M."/>
            <person name="de Vries R.P."/>
            <person name="Dyer P.S."/>
            <person name="Fillinger S."/>
            <person name="Fournier E."/>
            <person name="Gout L."/>
            <person name="Hahn M."/>
            <person name="Kohn L."/>
            <person name="Lapalu N."/>
            <person name="Plummer K.M."/>
            <person name="Pradier J.M."/>
            <person name="Quevillon E."/>
            <person name="Sharon A."/>
            <person name="Simon A."/>
            <person name="ten Have A."/>
            <person name="Tudzynski B."/>
            <person name="Tudzynski P."/>
            <person name="Wincker P."/>
            <person name="Andrew M."/>
            <person name="Anthouard V."/>
            <person name="Beever R.E."/>
            <person name="Beffa R."/>
            <person name="Benoit I."/>
            <person name="Bouzid O."/>
            <person name="Brault B."/>
            <person name="Chen Z."/>
            <person name="Choquer M."/>
            <person name="Collemare J."/>
            <person name="Cotton P."/>
            <person name="Danchin E.G."/>
            <person name="Da Silva C."/>
            <person name="Gautier A."/>
            <person name="Giraud C."/>
            <person name="Giraud T."/>
            <person name="Gonzalez C."/>
            <person name="Grossetete S."/>
            <person name="Guldener U."/>
            <person name="Henrissat B."/>
            <person name="Howlett B.J."/>
            <person name="Kodira C."/>
            <person name="Kretschmer M."/>
            <person name="Lappartient A."/>
            <person name="Leroch M."/>
            <person name="Levis C."/>
            <person name="Mauceli E."/>
            <person name="Neuveglise C."/>
            <person name="Oeser B."/>
            <person name="Pearson M."/>
            <person name="Poulain J."/>
            <person name="Poussereau N."/>
            <person name="Quesneville H."/>
            <person name="Rascle C."/>
            <person name="Schumacher J."/>
            <person name="Segurens B."/>
            <person name="Sexton A."/>
            <person name="Silva E."/>
            <person name="Sirven C."/>
            <person name="Soanes D.M."/>
            <person name="Talbot N.J."/>
            <person name="Templeton M."/>
            <person name="Yandava C."/>
            <person name="Yarden O."/>
            <person name="Zeng Q."/>
            <person name="Rollins J.A."/>
            <person name="Lebrun M.H."/>
            <person name="Dickman M."/>
        </authorList>
    </citation>
    <scope>NUCLEOTIDE SEQUENCE [LARGE SCALE GENOMIC DNA]</scope>
    <source>
        <strain evidence="3 4">B05.10</strain>
    </source>
</reference>